<protein>
    <submittedName>
        <fullName evidence="2">F-box domain-containing protein</fullName>
    </submittedName>
</protein>
<proteinExistence type="predicted"/>
<reference evidence="3" key="1">
    <citation type="submission" date="2010-08" db="EMBL/GenBank/DDBJ databases">
        <authorList>
            <consortium name="Caenorhabditis japonica Sequencing Consortium"/>
            <person name="Wilson R.K."/>
        </authorList>
    </citation>
    <scope>NUCLEOTIDE SEQUENCE [LARGE SCALE GENOMIC DNA]</scope>
    <source>
        <strain evidence="3">DF5081</strain>
    </source>
</reference>
<evidence type="ECO:0000313" key="2">
    <source>
        <dbReference type="EnsemblMetazoa" id="CJA18025.1"/>
    </source>
</evidence>
<dbReference type="InterPro" id="IPR042317">
    <property type="entry name" value="She-1-like"/>
</dbReference>
<evidence type="ECO:0000313" key="3">
    <source>
        <dbReference type="Proteomes" id="UP000005237"/>
    </source>
</evidence>
<evidence type="ECO:0000259" key="1">
    <source>
        <dbReference type="Pfam" id="PF00646"/>
    </source>
</evidence>
<dbReference type="Proteomes" id="UP000005237">
    <property type="component" value="Unassembled WGS sequence"/>
</dbReference>
<dbReference type="Pfam" id="PF00646">
    <property type="entry name" value="F-box"/>
    <property type="match status" value="1"/>
</dbReference>
<organism evidence="2 3">
    <name type="scientific">Caenorhabditis japonica</name>
    <dbReference type="NCBI Taxonomy" id="281687"/>
    <lineage>
        <taxon>Eukaryota</taxon>
        <taxon>Metazoa</taxon>
        <taxon>Ecdysozoa</taxon>
        <taxon>Nematoda</taxon>
        <taxon>Chromadorea</taxon>
        <taxon>Rhabditida</taxon>
        <taxon>Rhabditina</taxon>
        <taxon>Rhabditomorpha</taxon>
        <taxon>Rhabditoidea</taxon>
        <taxon>Rhabditidae</taxon>
        <taxon>Peloderinae</taxon>
        <taxon>Caenorhabditis</taxon>
    </lineage>
</organism>
<sequence length="330" mass="38427">MTSECAETETGWSSLPEEMQRLVVDNLGYEDRQSLAQCSKSDRALVRNCRWIFDRFDFLVNRNTKNSIEVSHRYSQDIFTQMDNGTYVERTCRSEVETIPRWKLFSIYFIDNSDFQEMASNRLNELFKAQNYHVHELNMDLLTVPPKFPTQISVNILQIDAELRPIQPSALFEMVSYIKPTVDWLRFRIQHEIPRGLGALQTVRKAKRLIFSIHSGFNGEDLMGVEGHFLDIGVSNITGNDARHFVLKRYDEGTECMFRLEMQPGFEPEFSEIATSFDEFEHVCGEDVPAEFPHCRMMHKLKKRGRDWTCYLIASSVSNFIDGGVFRDEN</sequence>
<name>A0A8R1E2M1_CAEJA</name>
<dbReference type="InterPro" id="IPR001810">
    <property type="entry name" value="F-box_dom"/>
</dbReference>
<dbReference type="EnsemblMetazoa" id="CJA18025.1">
    <property type="protein sequence ID" value="CJA18025.1"/>
    <property type="gene ID" value="WBGene00137229"/>
</dbReference>
<feature type="domain" description="F-box" evidence="1">
    <location>
        <begin position="12"/>
        <end position="50"/>
    </location>
</feature>
<accession>A0A8R1E2M1</accession>
<reference evidence="2" key="2">
    <citation type="submission" date="2022-06" db="UniProtKB">
        <authorList>
            <consortium name="EnsemblMetazoa"/>
        </authorList>
    </citation>
    <scope>IDENTIFICATION</scope>
    <source>
        <strain evidence="2">DF5081</strain>
    </source>
</reference>
<keyword evidence="3" id="KW-1185">Reference proteome</keyword>
<dbReference type="PANTHER" id="PTHR31006">
    <property type="entry name" value="F-BOX DOMAIN-CONTAINING PROTEIN-RELATED-RELATED"/>
    <property type="match status" value="1"/>
</dbReference>
<dbReference type="AlphaFoldDB" id="A0A8R1E2M1"/>